<organism evidence="2 3">
    <name type="scientific">Blyttiomyces helicus</name>
    <dbReference type="NCBI Taxonomy" id="388810"/>
    <lineage>
        <taxon>Eukaryota</taxon>
        <taxon>Fungi</taxon>
        <taxon>Fungi incertae sedis</taxon>
        <taxon>Chytridiomycota</taxon>
        <taxon>Chytridiomycota incertae sedis</taxon>
        <taxon>Chytridiomycetes</taxon>
        <taxon>Chytridiomycetes incertae sedis</taxon>
        <taxon>Blyttiomyces</taxon>
    </lineage>
</organism>
<dbReference type="AlphaFoldDB" id="A0A4V1IPY4"/>
<dbReference type="Proteomes" id="UP000269721">
    <property type="component" value="Unassembled WGS sequence"/>
</dbReference>
<proteinExistence type="predicted"/>
<gene>
    <name evidence="2" type="ORF">BDK51DRAFT_41237</name>
</gene>
<reference evidence="3" key="1">
    <citation type="journal article" date="2018" name="Nat. Microbiol.">
        <title>Leveraging single-cell genomics to expand the fungal tree of life.</title>
        <authorList>
            <person name="Ahrendt S.R."/>
            <person name="Quandt C.A."/>
            <person name="Ciobanu D."/>
            <person name="Clum A."/>
            <person name="Salamov A."/>
            <person name="Andreopoulos B."/>
            <person name="Cheng J.F."/>
            <person name="Woyke T."/>
            <person name="Pelin A."/>
            <person name="Henrissat B."/>
            <person name="Reynolds N.K."/>
            <person name="Benny G.L."/>
            <person name="Smith M.E."/>
            <person name="James T.Y."/>
            <person name="Grigoriev I.V."/>
        </authorList>
    </citation>
    <scope>NUCLEOTIDE SEQUENCE [LARGE SCALE GENOMIC DNA]</scope>
</reference>
<protein>
    <submittedName>
        <fullName evidence="2">Uncharacterized protein</fullName>
    </submittedName>
</protein>
<accession>A0A4V1IPY4</accession>
<name>A0A4V1IPY4_9FUNG</name>
<sequence length="254" mass="27419">MDTRRRGGGLHPASHTHTPGETKSLVRDVRTRALACVPLRQVPMRTPESEEGYDGGLELEGSDFGGFLDKTYGVSTVVVGIFDRAIQGPFISTSASLLTVVLESKHVLITAGEPGVEPSRKSVALYGNLEQDIREILIPAFDFCDPVLWLLPGEGRVRGCAEADLQSPSPRSPPSLLYPCRGAQDPRTPLWGPPHNLLPHSPRGQGGYGGDTQAHPGVSRVISHEKEAAAVVKDCQENGAACRGKVGYRRWQKL</sequence>
<evidence type="ECO:0000313" key="2">
    <source>
        <dbReference type="EMBL" id="RKO84667.1"/>
    </source>
</evidence>
<keyword evidence="3" id="KW-1185">Reference proteome</keyword>
<feature type="region of interest" description="Disordered" evidence="1">
    <location>
        <begin position="1"/>
        <end position="25"/>
    </location>
</feature>
<feature type="region of interest" description="Disordered" evidence="1">
    <location>
        <begin position="194"/>
        <end position="216"/>
    </location>
</feature>
<evidence type="ECO:0000256" key="1">
    <source>
        <dbReference type="SAM" id="MobiDB-lite"/>
    </source>
</evidence>
<evidence type="ECO:0000313" key="3">
    <source>
        <dbReference type="Proteomes" id="UP000269721"/>
    </source>
</evidence>
<dbReference type="EMBL" id="KZ999866">
    <property type="protein sequence ID" value="RKO84667.1"/>
    <property type="molecule type" value="Genomic_DNA"/>
</dbReference>